<reference evidence="7" key="1">
    <citation type="submission" date="2010-08" db="EMBL/GenBank/DDBJ databases">
        <title>Genome sequence of Parvularcula bermudensis HTCC2503.</title>
        <authorList>
            <person name="Kang D.-M."/>
            <person name="Oh H.-M."/>
            <person name="Cho J.-C."/>
        </authorList>
    </citation>
    <scope>NUCLEOTIDE SEQUENCE [LARGE SCALE GENOMIC DNA]</scope>
    <source>
        <strain evidence="7">ATCC BAA-594 / HTCC2503 / KCTC 12087</strain>
    </source>
</reference>
<feature type="domain" description="HPr" evidence="5">
    <location>
        <begin position="4"/>
        <end position="91"/>
    </location>
</feature>
<proteinExistence type="inferred from homology"/>
<dbReference type="RefSeq" id="WP_013299849.1">
    <property type="nucleotide sequence ID" value="NC_014414.1"/>
</dbReference>
<dbReference type="GO" id="GO:0005737">
    <property type="term" value="C:cytoplasm"/>
    <property type="evidence" value="ECO:0007669"/>
    <property type="project" value="UniProtKB-SubCell"/>
</dbReference>
<reference evidence="6 7" key="2">
    <citation type="journal article" date="2011" name="J. Bacteriol.">
        <title>Complete genome sequence of strain HTCC2503T of Parvularcula bermudensis, the type species of the order "Parvularculales" in the class Alphaproteobacteria.</title>
        <authorList>
            <person name="Oh H.M."/>
            <person name="Kang I."/>
            <person name="Vergin K.L."/>
            <person name="Kang D."/>
            <person name="Rhee K.H."/>
            <person name="Giovannoni S.J."/>
            <person name="Cho J.C."/>
        </authorList>
    </citation>
    <scope>NUCLEOTIDE SEQUENCE [LARGE SCALE GENOMIC DNA]</scope>
    <source>
        <strain evidence="7">ATCC BAA-594 / HTCC2503 / KCTC 12087</strain>
    </source>
</reference>
<dbReference type="NCBIfam" id="TIGR01003">
    <property type="entry name" value="PTS_HPr_family"/>
    <property type="match status" value="1"/>
</dbReference>
<dbReference type="InterPro" id="IPR000032">
    <property type="entry name" value="HPr-like"/>
</dbReference>
<dbReference type="PRINTS" id="PR00107">
    <property type="entry name" value="PHOSPHOCPHPR"/>
</dbReference>
<keyword evidence="3" id="KW-0963">Cytoplasm</keyword>
<gene>
    <name evidence="6" type="ordered locus">PB2503_04002</name>
</gene>
<evidence type="ECO:0000256" key="2">
    <source>
        <dbReference type="ARBA" id="ARBA00010736"/>
    </source>
</evidence>
<keyword evidence="4" id="KW-0598">Phosphotransferase system</keyword>
<keyword evidence="7" id="KW-1185">Reference proteome</keyword>
<dbReference type="HOGENOM" id="CLU_136230_1_1_5"/>
<dbReference type="PANTHER" id="PTHR33705:SF2">
    <property type="entry name" value="PHOSPHOCARRIER PROTEIN NPR"/>
    <property type="match status" value="1"/>
</dbReference>
<dbReference type="Pfam" id="PF00381">
    <property type="entry name" value="PTS-HPr"/>
    <property type="match status" value="1"/>
</dbReference>
<accession>E0TE54</accession>
<dbReference type="PROSITE" id="PS51350">
    <property type="entry name" value="PTS_HPR_DOM"/>
    <property type="match status" value="1"/>
</dbReference>
<dbReference type="STRING" id="314260.PB2503_04002"/>
<dbReference type="Proteomes" id="UP000001302">
    <property type="component" value="Chromosome"/>
</dbReference>
<evidence type="ECO:0000256" key="3">
    <source>
        <dbReference type="ARBA" id="ARBA00022490"/>
    </source>
</evidence>
<protein>
    <recommendedName>
        <fullName evidence="5">HPr domain-containing protein</fullName>
    </recommendedName>
</protein>
<comment type="similarity">
    <text evidence="2">Belongs to the HPr family.</text>
</comment>
<evidence type="ECO:0000259" key="5">
    <source>
        <dbReference type="PROSITE" id="PS51350"/>
    </source>
</evidence>
<evidence type="ECO:0000256" key="1">
    <source>
        <dbReference type="ARBA" id="ARBA00004496"/>
    </source>
</evidence>
<dbReference type="PROSITE" id="PS00369">
    <property type="entry name" value="PTS_HPR_HIS"/>
    <property type="match status" value="1"/>
</dbReference>
<dbReference type="InterPro" id="IPR035895">
    <property type="entry name" value="HPr-like_sf"/>
</dbReference>
<dbReference type="KEGG" id="pbr:PB2503_04002"/>
<evidence type="ECO:0000313" key="7">
    <source>
        <dbReference type="Proteomes" id="UP000001302"/>
    </source>
</evidence>
<sequence length="92" mass="9884">MTQTLSKVVRVQNMRGLHARAAARFCERAARHTATIEVTYNHHTVGGCSLMALLMLGAARGAEITIEAKGQDAAAALDDLEDLIMTNFGEAE</sequence>
<dbReference type="AlphaFoldDB" id="E0TE54"/>
<organism evidence="6 7">
    <name type="scientific">Parvularcula bermudensis (strain ATCC BAA-594 / HTCC2503 / KCTC 12087)</name>
    <dbReference type="NCBI Taxonomy" id="314260"/>
    <lineage>
        <taxon>Bacteria</taxon>
        <taxon>Pseudomonadati</taxon>
        <taxon>Pseudomonadota</taxon>
        <taxon>Alphaproteobacteria</taxon>
        <taxon>Parvularculales</taxon>
        <taxon>Parvularculaceae</taxon>
        <taxon>Parvularcula</taxon>
    </lineage>
</organism>
<evidence type="ECO:0000313" key="6">
    <source>
        <dbReference type="EMBL" id="ADM08875.1"/>
    </source>
</evidence>
<name>E0TE54_PARBH</name>
<dbReference type="GO" id="GO:0009401">
    <property type="term" value="P:phosphoenolpyruvate-dependent sugar phosphotransferase system"/>
    <property type="evidence" value="ECO:0007669"/>
    <property type="project" value="UniProtKB-KW"/>
</dbReference>
<dbReference type="InterPro" id="IPR050399">
    <property type="entry name" value="HPr"/>
</dbReference>
<dbReference type="Gene3D" id="3.30.1340.10">
    <property type="entry name" value="HPr-like"/>
    <property type="match status" value="1"/>
</dbReference>
<evidence type="ECO:0000256" key="4">
    <source>
        <dbReference type="ARBA" id="ARBA00022683"/>
    </source>
</evidence>
<dbReference type="InterPro" id="IPR001020">
    <property type="entry name" value="PTS_HPr_His_P_site"/>
</dbReference>
<dbReference type="PANTHER" id="PTHR33705">
    <property type="entry name" value="PHOSPHOCARRIER PROTEIN HPR"/>
    <property type="match status" value="1"/>
</dbReference>
<comment type="subcellular location">
    <subcellularLocation>
        <location evidence="1">Cytoplasm</location>
    </subcellularLocation>
</comment>
<dbReference type="eggNOG" id="COG1925">
    <property type="taxonomic scope" value="Bacteria"/>
</dbReference>
<dbReference type="EMBL" id="CP002156">
    <property type="protein sequence ID" value="ADM08875.1"/>
    <property type="molecule type" value="Genomic_DNA"/>
</dbReference>
<dbReference type="SUPFAM" id="SSF55594">
    <property type="entry name" value="HPr-like"/>
    <property type="match status" value="1"/>
</dbReference>